<feature type="chain" id="PRO_5047473011" evidence="3">
    <location>
        <begin position="18"/>
        <end position="1286"/>
    </location>
</feature>
<evidence type="ECO:0000313" key="5">
    <source>
        <dbReference type="RefSeq" id="XP_065676734.1"/>
    </source>
</evidence>
<evidence type="ECO:0000256" key="1">
    <source>
        <dbReference type="SAM" id="Coils"/>
    </source>
</evidence>
<feature type="signal peptide" evidence="3">
    <location>
        <begin position="1"/>
        <end position="17"/>
    </location>
</feature>
<feature type="coiled-coil region" evidence="1">
    <location>
        <begin position="49"/>
        <end position="76"/>
    </location>
</feature>
<keyword evidence="3" id="KW-0732">Signal</keyword>
<evidence type="ECO:0000256" key="2">
    <source>
        <dbReference type="SAM" id="MobiDB-lite"/>
    </source>
</evidence>
<accession>A0ABM4DQ75</accession>
<proteinExistence type="predicted"/>
<dbReference type="GeneID" id="136092424"/>
<gene>
    <name evidence="5" type="primary">LOC136092424</name>
</gene>
<evidence type="ECO:0000313" key="4">
    <source>
        <dbReference type="Proteomes" id="UP001652625"/>
    </source>
</evidence>
<feature type="compositionally biased region" description="Basic and acidic residues" evidence="2">
    <location>
        <begin position="679"/>
        <end position="696"/>
    </location>
</feature>
<reference evidence="5" key="1">
    <citation type="submission" date="2025-08" db="UniProtKB">
        <authorList>
            <consortium name="RefSeq"/>
        </authorList>
    </citation>
    <scope>IDENTIFICATION</scope>
</reference>
<feature type="region of interest" description="Disordered" evidence="2">
    <location>
        <begin position="679"/>
        <end position="756"/>
    </location>
</feature>
<sequence>MIANIFLLIVCAVYNEAYVDITDDLDYTGVSGVFIPIKANFNSEGDELSSRQLAELQELQDQVDSFLNQIQSVADLFEKIKQAYKSGKTEIPFYENCIVDISFKNPNYYIKADEAKCKGGVSLGRFVKKLFEKFDIEALSSGFIQSNKVFIHLLSIDETTVSIKANYHGRYSHTQSMLQLMDIKLDLDIPRVKSKEEFKFKLTGKFNNFITEIVYDLKVSPYAKIRIEVTKTTVERFIKLWGLQSSDLVNFPFDKLKDAEISGEVKALYNTKDNHFQLTAQLKYKDEVIDLSISLIVDKPKGKPVAVAVIAKLDSITNIVDYLKQKFNYNGPDFIKQLIKSGTLSISNKKIKLIERLRLKLDQKALKSVEYGVHIYIETDMKTALENCANEQAPQRKVEVTEAKNKKNHLIKISILKTGVVIELPKNFAQDLKVLMKCFLKEMNIYVQTVVVPEALENSKQDDAFYISELSFLNKEFKMTVAYNGDIDVPFLGLKISKPSLAISKKKGKDEPWIFKGHAEVISEILKDTSNKGNIDFTFDTKQNIEVSIKIPALEIKSLAKYFGVEPFEGGNKNLEERFSFGINDLYINGKLNLKERNGELTVTASPVINGMTGLKLAVLIWKLKEPQNSKSVGIAFGLVMKNLRLDHALKKFAGVEMPESWLSDVSIVMLASTANKDYCKNKNNENLPECEKPSEESSEESSEEAPEQSPSNSKRSDDEDTDDEDTDNEDTDDVDADNEDTENGDTEDGDDEELKNTHFQTIKELRKIEIVQGLVLEASVKLENIKKCMGNGICEFLVTKGIKELSLKGTITSSSFRLEASINGEIKLGETNDVLLKKISLVLQFGSSENKISISCEFHTENPKLKNTGNTFKQSFIELDLSGKLQIGGAMEGMIEKPFGIEWLAFGNLNLNFGLDLKTFLPSLEMGAEIWLGNLNGDTQELFKFQGYFGFDAANPLNSFFYARSFGADLTLRNILRALGSTRTLPEMVANSGFIGELIIAVSFYLEDKKIRGLEFSIPPGFMFKGKISVLGYNIECDLKFNPKEKTFFLNAMFDPINDWGAGVIQLYRSADEPELGPVLYIDVSSSKFEVCIRGYISILGITASVDIQITNTKFSFKVHGNLFNVLTMSIEIEASYANKKLESFKFNGCVGLGVIKKVTEAAKEAVEEARKKAQAMFDAAQNTLKKAQEDIAAVEAKIGKWKQDKETFYSSLKNMNTKAKNNYQTKLVGFGTNDTVEYRGSLKEYKDKLKARERQLEEERSKMTNNCAEECGTATMLLMNASVK</sequence>
<organism evidence="4 5">
    <name type="scientific">Hydra vulgaris</name>
    <name type="common">Hydra</name>
    <name type="synonym">Hydra attenuata</name>
    <dbReference type="NCBI Taxonomy" id="6087"/>
    <lineage>
        <taxon>Eukaryota</taxon>
        <taxon>Metazoa</taxon>
        <taxon>Cnidaria</taxon>
        <taxon>Hydrozoa</taxon>
        <taxon>Hydroidolina</taxon>
        <taxon>Anthoathecata</taxon>
        <taxon>Aplanulata</taxon>
        <taxon>Hydridae</taxon>
        <taxon>Hydra</taxon>
    </lineage>
</organism>
<feature type="compositionally biased region" description="Acidic residues" evidence="2">
    <location>
        <begin position="697"/>
        <end position="707"/>
    </location>
</feature>
<dbReference type="Proteomes" id="UP001652625">
    <property type="component" value="Chromosome 15"/>
</dbReference>
<dbReference type="RefSeq" id="XP_065676734.1">
    <property type="nucleotide sequence ID" value="XM_065820662.1"/>
</dbReference>
<feature type="coiled-coil region" evidence="1">
    <location>
        <begin position="1158"/>
        <end position="1206"/>
    </location>
</feature>
<keyword evidence="1" id="KW-0175">Coiled coil</keyword>
<name>A0ABM4DQ75_HYDVU</name>
<keyword evidence="4" id="KW-1185">Reference proteome</keyword>
<evidence type="ECO:0000256" key="3">
    <source>
        <dbReference type="SAM" id="SignalP"/>
    </source>
</evidence>
<protein>
    <submittedName>
        <fullName evidence="5">Uncharacterized protein LOC136092424</fullName>
    </submittedName>
</protein>
<feature type="coiled-coil region" evidence="1">
    <location>
        <begin position="1241"/>
        <end position="1268"/>
    </location>
</feature>
<feature type="compositionally biased region" description="Acidic residues" evidence="2">
    <location>
        <begin position="719"/>
        <end position="754"/>
    </location>
</feature>